<accession>A0A1G1VD82</accession>
<dbReference type="Proteomes" id="UP000178659">
    <property type="component" value="Unassembled WGS sequence"/>
</dbReference>
<feature type="transmembrane region" description="Helical" evidence="1">
    <location>
        <begin position="116"/>
        <end position="142"/>
    </location>
</feature>
<comment type="caution">
    <text evidence="2">The sequence shown here is derived from an EMBL/GenBank/DDBJ whole genome shotgun (WGS) entry which is preliminary data.</text>
</comment>
<evidence type="ECO:0000313" key="2">
    <source>
        <dbReference type="EMBL" id="OGY13309.1"/>
    </source>
</evidence>
<feature type="transmembrane region" description="Helical" evidence="1">
    <location>
        <begin position="12"/>
        <end position="30"/>
    </location>
</feature>
<proteinExistence type="predicted"/>
<keyword evidence="1" id="KW-0812">Transmembrane</keyword>
<keyword evidence="1" id="KW-0472">Membrane</keyword>
<gene>
    <name evidence="2" type="ORF">A3A77_02680</name>
</gene>
<sequence>MKEQLPKFLQYFYPIPSLISLIVGFIAFIVAIDASSKNNQPLFLTALIIAILSLVALIAKVIGDGKIKKLKLGINPSYLVKKHPHDLEAQISYLLNQKFELKDKTSDTAHLEKRPYFSVITAIVLFLLGVIPGILYLVWYFLQPKEMVYLDLAKQK</sequence>
<name>A0A1G1VD82_9BACT</name>
<dbReference type="AlphaFoldDB" id="A0A1G1VD82"/>
<evidence type="ECO:0000256" key="1">
    <source>
        <dbReference type="SAM" id="Phobius"/>
    </source>
</evidence>
<organism evidence="2 3">
    <name type="scientific">Candidatus Blackburnbacteria bacterium RIFCSPLOWO2_01_FULL_40_20</name>
    <dbReference type="NCBI Taxonomy" id="1797519"/>
    <lineage>
        <taxon>Bacteria</taxon>
        <taxon>Candidatus Blackburniibacteriota</taxon>
    </lineage>
</organism>
<reference evidence="2 3" key="1">
    <citation type="journal article" date="2016" name="Nat. Commun.">
        <title>Thousands of microbial genomes shed light on interconnected biogeochemical processes in an aquifer system.</title>
        <authorList>
            <person name="Anantharaman K."/>
            <person name="Brown C.T."/>
            <person name="Hug L.A."/>
            <person name="Sharon I."/>
            <person name="Castelle C.J."/>
            <person name="Probst A.J."/>
            <person name="Thomas B.C."/>
            <person name="Singh A."/>
            <person name="Wilkins M.J."/>
            <person name="Karaoz U."/>
            <person name="Brodie E.L."/>
            <person name="Williams K.H."/>
            <person name="Hubbard S.S."/>
            <person name="Banfield J.F."/>
        </authorList>
    </citation>
    <scope>NUCLEOTIDE SEQUENCE [LARGE SCALE GENOMIC DNA]</scope>
</reference>
<dbReference type="EMBL" id="MHCC01000017">
    <property type="protein sequence ID" value="OGY13309.1"/>
    <property type="molecule type" value="Genomic_DNA"/>
</dbReference>
<protein>
    <submittedName>
        <fullName evidence="2">Uncharacterized protein</fullName>
    </submittedName>
</protein>
<feature type="transmembrane region" description="Helical" evidence="1">
    <location>
        <begin position="42"/>
        <end position="62"/>
    </location>
</feature>
<keyword evidence="1" id="KW-1133">Transmembrane helix</keyword>
<evidence type="ECO:0000313" key="3">
    <source>
        <dbReference type="Proteomes" id="UP000178659"/>
    </source>
</evidence>